<comment type="caution">
    <text evidence="5">The sequence shown here is derived from an EMBL/GenBank/DDBJ whole genome shotgun (WGS) entry which is preliminary data.</text>
</comment>
<dbReference type="InterPro" id="IPR013517">
    <property type="entry name" value="FG-GAP"/>
</dbReference>
<feature type="repeat" description="FG-GAP" evidence="4">
    <location>
        <begin position="160"/>
        <end position="213"/>
    </location>
</feature>
<dbReference type="Pfam" id="PF14312">
    <property type="entry name" value="FG-GAP_2"/>
    <property type="match status" value="2"/>
</dbReference>
<accession>A0AAE0LJH3</accession>
<evidence type="ECO:0000313" key="6">
    <source>
        <dbReference type="Proteomes" id="UP001190700"/>
    </source>
</evidence>
<dbReference type="EMBL" id="LGRX02000843">
    <property type="protein sequence ID" value="KAK3287447.1"/>
    <property type="molecule type" value="Genomic_DNA"/>
</dbReference>
<evidence type="ECO:0000256" key="3">
    <source>
        <dbReference type="ARBA" id="ARBA00023180"/>
    </source>
</evidence>
<gene>
    <name evidence="5" type="ORF">CYMTET_5040</name>
</gene>
<evidence type="ECO:0000313" key="5">
    <source>
        <dbReference type="EMBL" id="KAK3287447.1"/>
    </source>
</evidence>
<dbReference type="PROSITE" id="PS51470">
    <property type="entry name" value="FG_GAP"/>
    <property type="match status" value="1"/>
</dbReference>
<dbReference type="Gene3D" id="2.130.10.130">
    <property type="entry name" value="Integrin alpha, N-terminal"/>
    <property type="match status" value="1"/>
</dbReference>
<dbReference type="InterPro" id="IPR028994">
    <property type="entry name" value="Integrin_alpha_N"/>
</dbReference>
<organism evidence="5 6">
    <name type="scientific">Cymbomonas tetramitiformis</name>
    <dbReference type="NCBI Taxonomy" id="36881"/>
    <lineage>
        <taxon>Eukaryota</taxon>
        <taxon>Viridiplantae</taxon>
        <taxon>Chlorophyta</taxon>
        <taxon>Pyramimonadophyceae</taxon>
        <taxon>Pyramimonadales</taxon>
        <taxon>Pyramimonadaceae</taxon>
        <taxon>Cymbomonas</taxon>
    </lineage>
</organism>
<dbReference type="Proteomes" id="UP001190700">
    <property type="component" value="Unassembled WGS sequence"/>
</dbReference>
<protein>
    <recommendedName>
        <fullName evidence="7">EGF-like domain-containing protein</fullName>
    </recommendedName>
</protein>
<evidence type="ECO:0008006" key="7">
    <source>
        <dbReference type="Google" id="ProtNLM"/>
    </source>
</evidence>
<sequence length="308" mass="33509">MDPFKHENWSSVVGMKQGYRVYTNVPDVGLTETFAVTHADGMFVAGEKVATVREVDGKVERVTSELQNTHAELQDTRAQLSRAISTLVTLQSSHPPTCTEPGGDKLQFNGTHWLCVCNLGYYGESCQIGPTGAPTVSPTFVPTQSPTVANTWLTRLDNMQNITADDYDSNTGQAYFGYSLALSGTQLAVGAYADNGHTGAVYVYSVTNRGATATFVQKVIASDGMGWDNFGHSVALSSTHLAVGASYDDDENFGRDWGSVYLYRVTSTAFPTQVQRFCKKLQQVTAALVMSLDAASRYRGPTWQLEHL</sequence>
<evidence type="ECO:0000256" key="1">
    <source>
        <dbReference type="ARBA" id="ARBA00022729"/>
    </source>
</evidence>
<dbReference type="AlphaFoldDB" id="A0AAE0LJH3"/>
<dbReference type="InterPro" id="IPR013519">
    <property type="entry name" value="Int_alpha_beta-p"/>
</dbReference>
<evidence type="ECO:0000256" key="2">
    <source>
        <dbReference type="ARBA" id="ARBA00022737"/>
    </source>
</evidence>
<keyword evidence="1" id="KW-0732">Signal</keyword>
<keyword evidence="6" id="KW-1185">Reference proteome</keyword>
<dbReference type="SUPFAM" id="SSF69318">
    <property type="entry name" value="Integrin alpha N-terminal domain"/>
    <property type="match status" value="1"/>
</dbReference>
<proteinExistence type="predicted"/>
<evidence type="ECO:0000256" key="4">
    <source>
        <dbReference type="PROSITE-ProRule" id="PRU00803"/>
    </source>
</evidence>
<name>A0AAE0LJH3_9CHLO</name>
<keyword evidence="3" id="KW-0325">Glycoprotein</keyword>
<dbReference type="PANTHER" id="PTHR36220">
    <property type="entry name" value="UNNAMED PRODUCT"/>
    <property type="match status" value="1"/>
</dbReference>
<dbReference type="PANTHER" id="PTHR36220:SF1">
    <property type="entry name" value="GAMMA TUBULIN COMPLEX COMPONENT C-TERMINAL DOMAIN-CONTAINING PROTEIN"/>
    <property type="match status" value="1"/>
</dbReference>
<keyword evidence="2" id="KW-0677">Repeat</keyword>
<dbReference type="SMART" id="SM00191">
    <property type="entry name" value="Int_alpha"/>
    <property type="match status" value="2"/>
</dbReference>
<reference evidence="5 6" key="1">
    <citation type="journal article" date="2015" name="Genome Biol. Evol.">
        <title>Comparative Genomics of a Bacterivorous Green Alga Reveals Evolutionary Causalities and Consequences of Phago-Mixotrophic Mode of Nutrition.</title>
        <authorList>
            <person name="Burns J.A."/>
            <person name="Paasch A."/>
            <person name="Narechania A."/>
            <person name="Kim E."/>
        </authorList>
    </citation>
    <scope>NUCLEOTIDE SEQUENCE [LARGE SCALE GENOMIC DNA]</scope>
    <source>
        <strain evidence="5 6">PLY_AMNH</strain>
    </source>
</reference>